<keyword evidence="2" id="KW-1185">Reference proteome</keyword>
<dbReference type="Proteomes" id="UP000215185">
    <property type="component" value="Chromosome 1"/>
</dbReference>
<evidence type="ECO:0000313" key="1">
    <source>
        <dbReference type="EMBL" id="SNU89955.1"/>
    </source>
</evidence>
<organism evidence="1 2">
    <name type="scientific">Streptococcus merionis</name>
    <dbReference type="NCBI Taxonomy" id="400065"/>
    <lineage>
        <taxon>Bacteria</taxon>
        <taxon>Bacillati</taxon>
        <taxon>Bacillota</taxon>
        <taxon>Bacilli</taxon>
        <taxon>Lactobacillales</taxon>
        <taxon>Streptococcaceae</taxon>
        <taxon>Streptococcus</taxon>
    </lineage>
</organism>
<name>A0A239SWQ2_9STRE</name>
<dbReference type="RefSeq" id="WP_231869660.1">
    <property type="nucleotide sequence ID" value="NZ_LT906439.1"/>
</dbReference>
<sequence>MISLQAIRFSDLEPVYLVCDKTDMRQGIDSLDYLIKSQHELDPFSGAVSLFFGNK</sequence>
<dbReference type="STRING" id="1123308.GCA_000380085_00851"/>
<dbReference type="EMBL" id="LT906439">
    <property type="protein sequence ID" value="SNU89955.1"/>
    <property type="molecule type" value="Genomic_DNA"/>
</dbReference>
<dbReference type="Pfam" id="PF05717">
    <property type="entry name" value="TnpB_IS66"/>
    <property type="match status" value="1"/>
</dbReference>
<proteinExistence type="predicted"/>
<gene>
    <name evidence="1" type="ORF">SAMEA4412692_01684</name>
</gene>
<evidence type="ECO:0000313" key="2">
    <source>
        <dbReference type="Proteomes" id="UP000215185"/>
    </source>
</evidence>
<reference evidence="1 2" key="1">
    <citation type="submission" date="2017-06" db="EMBL/GenBank/DDBJ databases">
        <authorList>
            <consortium name="Pathogen Informatics"/>
        </authorList>
    </citation>
    <scope>NUCLEOTIDE SEQUENCE [LARGE SCALE GENOMIC DNA]</scope>
    <source>
        <strain evidence="1 2">NCTC13788</strain>
    </source>
</reference>
<dbReference type="KEGG" id="smen:SAMEA4412692_1684"/>
<protein>
    <submittedName>
        <fullName evidence="1">IS66 Orf2 like family protein</fullName>
    </submittedName>
</protein>
<dbReference type="eggNOG" id="COG3436">
    <property type="taxonomic scope" value="Bacteria"/>
</dbReference>
<dbReference type="AlphaFoldDB" id="A0A239SWQ2"/>
<accession>A0A239SWQ2</accession>
<dbReference type="InterPro" id="IPR008878">
    <property type="entry name" value="Transposase_IS66_Orf2"/>
</dbReference>